<accession>A0ABR7U5X7</accession>
<keyword evidence="1" id="KW-0436">Ligase</keyword>
<dbReference type="SUPFAM" id="SSF56801">
    <property type="entry name" value="Acetyl-CoA synthetase-like"/>
    <property type="match status" value="1"/>
</dbReference>
<comment type="caution">
    <text evidence="1">The sequence shown here is derived from an EMBL/GenBank/DDBJ whole genome shotgun (WGS) entry which is preliminary data.</text>
</comment>
<keyword evidence="2" id="KW-1185">Reference proteome</keyword>
<reference evidence="1 2" key="1">
    <citation type="journal article" date="2020" name="Arch. Microbiol.">
        <title>Bradyrhizobium campsiandrae sp. nov., a nitrogen-fixing bacterial strain isolated from a native leguminous tree from the Amazon adapted to flooded conditions.</title>
        <authorList>
            <person name="Cabral Michel D."/>
            <person name="Martins da Costa E."/>
            <person name="Azarias Guimaraes A."/>
            <person name="Soares de Carvalho T."/>
            <person name="Santos de Castro Caputo P."/>
            <person name="Willems A."/>
            <person name="de Souza Moreira F.M."/>
        </authorList>
    </citation>
    <scope>NUCLEOTIDE SEQUENCE [LARGE SCALE GENOMIC DNA]</scope>
    <source>
        <strain evidence="2">INPA 384B</strain>
    </source>
</reference>
<evidence type="ECO:0000313" key="1">
    <source>
        <dbReference type="EMBL" id="MBC9979003.1"/>
    </source>
</evidence>
<sequence>MSQDTRFTRLQRIQHAAYQLAPTIREIFDRAGLAPADLKTLDDLSRLPVFKKEALVDLQRRRPPFGGFLAAKDQDIVRIFVSPGPINEPQLAHDRDGCGFGTAFAAAGLGPGDRVLNTWSYHLVPAGLLLDEGLRSVGATVIPAGTGGSELQAKLAIDLGVTCICASTAFFITLAEAVEAMGHSLPGGWKVKTALLGGELGDWLGKRRRLEARYGIRTFAVYATADFGVIGFENGAQDGGYEIHQDRIVQICDPTTGVPLPQGEPGEIVVTTLTPGWPLIRFGTGDVAAATATNADGTVRRIGMLQGRVGHAVKAREIFIYPRQLEDLAIAVPGIGRAQAIVTRPQLREEITVRLSLLPDADRDAVLAAVPARFNALSRLKADRIEVVGTDELPAEAPFVVDRKDG</sequence>
<dbReference type="Gene3D" id="3.40.50.12780">
    <property type="entry name" value="N-terminal domain of ligase-like"/>
    <property type="match status" value="1"/>
</dbReference>
<gene>
    <name evidence="1" type="ORF">HA482_12380</name>
</gene>
<dbReference type="PANTHER" id="PTHR43845">
    <property type="entry name" value="BLR5969 PROTEIN"/>
    <property type="match status" value="1"/>
</dbReference>
<dbReference type="GO" id="GO:0016874">
    <property type="term" value="F:ligase activity"/>
    <property type="evidence" value="ECO:0007669"/>
    <property type="project" value="UniProtKB-KW"/>
</dbReference>
<name>A0ABR7U5X7_9BRAD</name>
<dbReference type="EMBL" id="JAATTO010000015">
    <property type="protein sequence ID" value="MBC9979003.1"/>
    <property type="molecule type" value="Genomic_DNA"/>
</dbReference>
<dbReference type="RefSeq" id="WP_188102987.1">
    <property type="nucleotide sequence ID" value="NZ_JAANIH010000030.1"/>
</dbReference>
<protein>
    <submittedName>
        <fullName evidence="1">Phenylacetate--CoA ligase family protein</fullName>
    </submittedName>
</protein>
<dbReference type="PANTHER" id="PTHR43845:SF1">
    <property type="entry name" value="BLR5969 PROTEIN"/>
    <property type="match status" value="1"/>
</dbReference>
<dbReference type="Proteomes" id="UP000639516">
    <property type="component" value="Unassembled WGS sequence"/>
</dbReference>
<evidence type="ECO:0000313" key="2">
    <source>
        <dbReference type="Proteomes" id="UP000639516"/>
    </source>
</evidence>
<proteinExistence type="predicted"/>
<organism evidence="1 2">
    <name type="scientific">Bradyrhizobium campsiandrae</name>
    <dbReference type="NCBI Taxonomy" id="1729892"/>
    <lineage>
        <taxon>Bacteria</taxon>
        <taxon>Pseudomonadati</taxon>
        <taxon>Pseudomonadota</taxon>
        <taxon>Alphaproteobacteria</taxon>
        <taxon>Hyphomicrobiales</taxon>
        <taxon>Nitrobacteraceae</taxon>
        <taxon>Bradyrhizobium</taxon>
    </lineage>
</organism>
<dbReference type="InterPro" id="IPR042099">
    <property type="entry name" value="ANL_N_sf"/>
</dbReference>